<keyword evidence="1" id="KW-1133">Transmembrane helix</keyword>
<feature type="transmembrane region" description="Helical" evidence="1">
    <location>
        <begin position="6"/>
        <end position="22"/>
    </location>
</feature>
<protein>
    <recommendedName>
        <fullName evidence="4">GGDEF domain-containing protein</fullName>
    </recommendedName>
</protein>
<organism evidence="2 3">
    <name type="scientific">Alicyclobacillus fastidiosus</name>
    <dbReference type="NCBI Taxonomy" id="392011"/>
    <lineage>
        <taxon>Bacteria</taxon>
        <taxon>Bacillati</taxon>
        <taxon>Bacillota</taxon>
        <taxon>Bacilli</taxon>
        <taxon>Bacillales</taxon>
        <taxon>Alicyclobacillaceae</taxon>
        <taxon>Alicyclobacillus</taxon>
    </lineage>
</organism>
<evidence type="ECO:0000313" key="3">
    <source>
        <dbReference type="Proteomes" id="UP001164761"/>
    </source>
</evidence>
<gene>
    <name evidence="2" type="ORF">NZD89_16405</name>
</gene>
<keyword evidence="3" id="KW-1185">Reference proteome</keyword>
<feature type="transmembrane region" description="Helical" evidence="1">
    <location>
        <begin position="53"/>
        <end position="73"/>
    </location>
</feature>
<keyword evidence="1" id="KW-0812">Transmembrane</keyword>
<reference evidence="2" key="1">
    <citation type="submission" date="2022-08" db="EMBL/GenBank/DDBJ databases">
        <title>Alicyclobacillus fastidiosus DSM 17978, complete genome.</title>
        <authorList>
            <person name="Wang Q."/>
            <person name="Cai R."/>
            <person name="Wang Z."/>
        </authorList>
    </citation>
    <scope>NUCLEOTIDE SEQUENCE</scope>
    <source>
        <strain evidence="2">DSM 17978</strain>
    </source>
</reference>
<dbReference type="RefSeq" id="WP_268003874.1">
    <property type="nucleotide sequence ID" value="NZ_BSUT01000001.1"/>
</dbReference>
<name>A0ABY6ZAT5_9BACL</name>
<dbReference type="Proteomes" id="UP001164761">
    <property type="component" value="Chromosome"/>
</dbReference>
<accession>A0ABY6ZAT5</accession>
<feature type="transmembrane region" description="Helical" evidence="1">
    <location>
        <begin position="85"/>
        <end position="102"/>
    </location>
</feature>
<keyword evidence="1" id="KW-0472">Membrane</keyword>
<dbReference type="EMBL" id="CP104067">
    <property type="protein sequence ID" value="WAH39976.1"/>
    <property type="molecule type" value="Genomic_DNA"/>
</dbReference>
<evidence type="ECO:0000313" key="2">
    <source>
        <dbReference type="EMBL" id="WAH39976.1"/>
    </source>
</evidence>
<feature type="transmembrane region" description="Helical" evidence="1">
    <location>
        <begin position="27"/>
        <end position="47"/>
    </location>
</feature>
<proteinExistence type="predicted"/>
<evidence type="ECO:0008006" key="4">
    <source>
        <dbReference type="Google" id="ProtNLM"/>
    </source>
</evidence>
<evidence type="ECO:0000256" key="1">
    <source>
        <dbReference type="SAM" id="Phobius"/>
    </source>
</evidence>
<sequence>MNRYAFSIFSIVFIFVESFYLNRMMSLWELVITGLVLVVSYGLFSILNSGYSLAIAVTEVLALGFYFVFHAWLNRAGTIIQTRYIVLHLSITATIVLLWLNAQYGRKLFLKNRELTNFVAALQKRDEATGGLTRNELLYRLEDIWTGLKRRNETGYLLRVAVPDSILYSQGTILNKVSQIALRSVRSHYDIVGSISNNAICIVLQNTSKEGVERMLNRFNHLLSEALSAQIIDSLQIEQVEIALDAQNGREWFENILNAKRWTKQGSAS</sequence>